<dbReference type="Proteomes" id="UP000509346">
    <property type="component" value="Chromosome"/>
</dbReference>
<dbReference type="GeneID" id="56080945"/>
<gene>
    <name evidence="2" type="ORF">HZS54_00110</name>
</gene>
<evidence type="ECO:0000256" key="1">
    <source>
        <dbReference type="SAM" id="MobiDB-lite"/>
    </source>
</evidence>
<dbReference type="OrthoDB" id="378803at2157"/>
<reference evidence="2 3" key="1">
    <citation type="submission" date="2020-07" db="EMBL/GenBank/DDBJ databases">
        <title>Halosimplex litoreum sp. nov. and Halosimplex rubrum sp. nov., isolated from different salt environments.</title>
        <authorList>
            <person name="Cui H."/>
        </authorList>
    </citation>
    <scope>NUCLEOTIDE SEQUENCE [LARGE SCALE GENOMIC DNA]</scope>
    <source>
        <strain evidence="2 3">R2</strain>
    </source>
</reference>
<proteinExistence type="predicted"/>
<feature type="region of interest" description="Disordered" evidence="1">
    <location>
        <begin position="53"/>
        <end position="77"/>
    </location>
</feature>
<protein>
    <submittedName>
        <fullName evidence="2">Uncharacterized protein</fullName>
    </submittedName>
</protein>
<keyword evidence="3" id="KW-1185">Reference proteome</keyword>
<dbReference type="EMBL" id="CP058909">
    <property type="protein sequence ID" value="QLH80123.1"/>
    <property type="molecule type" value="Genomic_DNA"/>
</dbReference>
<dbReference type="PROSITE" id="PS51257">
    <property type="entry name" value="PROKAR_LIPOPROTEIN"/>
    <property type="match status" value="1"/>
</dbReference>
<name>A0A7D5P3P9_9EURY</name>
<organism evidence="2 3">
    <name type="scientific">Halosimplex pelagicum</name>
    <dbReference type="NCBI Taxonomy" id="869886"/>
    <lineage>
        <taxon>Archaea</taxon>
        <taxon>Methanobacteriati</taxon>
        <taxon>Methanobacteriota</taxon>
        <taxon>Stenosarchaea group</taxon>
        <taxon>Halobacteria</taxon>
        <taxon>Halobacteriales</taxon>
        <taxon>Haloarculaceae</taxon>
        <taxon>Halosimplex</taxon>
    </lineage>
</organism>
<dbReference type="RefSeq" id="WP_179919959.1">
    <property type="nucleotide sequence ID" value="NZ_CP058909.1"/>
</dbReference>
<evidence type="ECO:0000313" key="3">
    <source>
        <dbReference type="Proteomes" id="UP000509346"/>
    </source>
</evidence>
<evidence type="ECO:0000313" key="2">
    <source>
        <dbReference type="EMBL" id="QLH80123.1"/>
    </source>
</evidence>
<dbReference type="KEGG" id="hpel:HZS54_00110"/>
<dbReference type="AlphaFoldDB" id="A0A7D5P3P9"/>
<accession>A0A7D5P3P9</accession>
<sequence length="186" mass="19144">MSAISRRELLAATGLAATGGLGGCLLRQSGPGTGHIYVENTDDTTHRVALWVASRSDDGDGTPGGADGATGTGEGTETADPLVAAWYRVPAGDAVEFQEVIESGATYEVRAALPDAPPSDRVTGVVGPCSGDPAGERVVSVRTRPDGLGIIPWGCEESYTKGDMNYVDAEERRLEPVEGTVAAPSE</sequence>
<feature type="compositionally biased region" description="Gly residues" evidence="1">
    <location>
        <begin position="61"/>
        <end position="74"/>
    </location>
</feature>